<dbReference type="InterPro" id="IPR002876">
    <property type="entry name" value="Transcrip_reg_TACO1-like"/>
</dbReference>
<dbReference type="PaxDb" id="35128-Thaps261470"/>
<dbReference type="AlphaFoldDB" id="B8BV13"/>
<dbReference type="GO" id="GO:0005737">
    <property type="term" value="C:cytoplasm"/>
    <property type="evidence" value="ECO:0007669"/>
    <property type="project" value="UniProtKB-ARBA"/>
</dbReference>
<organism evidence="4 5">
    <name type="scientific">Thalassiosira pseudonana</name>
    <name type="common">Marine diatom</name>
    <name type="synonym">Cyclotella nana</name>
    <dbReference type="NCBI Taxonomy" id="35128"/>
    <lineage>
        <taxon>Eukaryota</taxon>
        <taxon>Sar</taxon>
        <taxon>Stramenopiles</taxon>
        <taxon>Ochrophyta</taxon>
        <taxon>Bacillariophyta</taxon>
        <taxon>Coscinodiscophyceae</taxon>
        <taxon>Thalassiosirophycidae</taxon>
        <taxon>Thalassiosirales</taxon>
        <taxon>Thalassiosiraceae</taxon>
        <taxon>Thalassiosira</taxon>
    </lineage>
</organism>
<dbReference type="HAMAP" id="MF_00693">
    <property type="entry name" value="Transcrip_reg_TACO1"/>
    <property type="match status" value="1"/>
</dbReference>
<dbReference type="Pfam" id="PF20772">
    <property type="entry name" value="TACO1_YebC_N"/>
    <property type="match status" value="1"/>
</dbReference>
<dbReference type="Gene3D" id="3.30.70.980">
    <property type="match status" value="2"/>
</dbReference>
<evidence type="ECO:0008006" key="6">
    <source>
        <dbReference type="Google" id="ProtNLM"/>
    </source>
</evidence>
<dbReference type="InterPro" id="IPR029072">
    <property type="entry name" value="YebC-like"/>
</dbReference>
<dbReference type="EMBL" id="CM000639">
    <property type="protein sequence ID" value="EED95379.1"/>
    <property type="molecule type" value="Genomic_DNA"/>
</dbReference>
<evidence type="ECO:0000259" key="3">
    <source>
        <dbReference type="Pfam" id="PF20772"/>
    </source>
</evidence>
<gene>
    <name evidence="4" type="ORF">THAPSDRAFT_261470</name>
</gene>
<dbReference type="InterPro" id="IPR017856">
    <property type="entry name" value="Integrase-like_N"/>
</dbReference>
<dbReference type="RefSeq" id="XP_002287936.1">
    <property type="nucleotide sequence ID" value="XM_002287900.1"/>
</dbReference>
<dbReference type="InterPro" id="IPR049083">
    <property type="entry name" value="TACO1_YebC_N"/>
</dbReference>
<evidence type="ECO:0000259" key="2">
    <source>
        <dbReference type="Pfam" id="PF01709"/>
    </source>
</evidence>
<dbReference type="Proteomes" id="UP000001449">
    <property type="component" value="Chromosome 2"/>
</dbReference>
<dbReference type="OMA" id="GANDWLF"/>
<comment type="similarity">
    <text evidence="1">Belongs to the TACO1 family.</text>
</comment>
<sequence>MNHYLHQYIIMRTMAGHNKWSKIRHKKAANDKARAAAHTRATRSIESASRSCQGDLEDLHLQSALSAARAVQLPKERLERAIERGANPNSKSEEAKLMRYDGMIPAGESGKVAVIIEALTENRNRTAANVRHLVTKIGGELLPTGANDWLFEHVGLIWVSNNIISADTTTTTSVDIDALLECALEAGATDVDFDSLEGDDGSNHTDDEDTTNLAHNQIIVKCEPSSVLNIVRSLKSEGYITSQFENQWLIKDEDNRATLDEEGMAKFDKFMDTMEEDLDVINVFHNALVSEQE</sequence>
<dbReference type="Pfam" id="PF01709">
    <property type="entry name" value="Transcrip_reg"/>
    <property type="match status" value="1"/>
</dbReference>
<dbReference type="eggNOG" id="KOG2972">
    <property type="taxonomic scope" value="Eukaryota"/>
</dbReference>
<feature type="domain" description="TACO1/YebC-like second and third" evidence="2">
    <location>
        <begin position="98"/>
        <end position="287"/>
    </location>
</feature>
<reference evidence="4 5" key="2">
    <citation type="journal article" date="2008" name="Nature">
        <title>The Phaeodactylum genome reveals the evolutionary history of diatom genomes.</title>
        <authorList>
            <person name="Bowler C."/>
            <person name="Allen A.E."/>
            <person name="Badger J.H."/>
            <person name="Grimwood J."/>
            <person name="Jabbari K."/>
            <person name="Kuo A."/>
            <person name="Maheswari U."/>
            <person name="Martens C."/>
            <person name="Maumus F."/>
            <person name="Otillar R.P."/>
            <person name="Rayko E."/>
            <person name="Salamov A."/>
            <person name="Vandepoele K."/>
            <person name="Beszteri B."/>
            <person name="Gruber A."/>
            <person name="Heijde M."/>
            <person name="Katinka M."/>
            <person name="Mock T."/>
            <person name="Valentin K."/>
            <person name="Verret F."/>
            <person name="Berges J.A."/>
            <person name="Brownlee C."/>
            <person name="Cadoret J.P."/>
            <person name="Chiovitti A."/>
            <person name="Choi C.J."/>
            <person name="Coesel S."/>
            <person name="De Martino A."/>
            <person name="Detter J.C."/>
            <person name="Durkin C."/>
            <person name="Falciatore A."/>
            <person name="Fournet J."/>
            <person name="Haruta M."/>
            <person name="Huysman M.J."/>
            <person name="Jenkins B.D."/>
            <person name="Jiroutova K."/>
            <person name="Jorgensen R.E."/>
            <person name="Joubert Y."/>
            <person name="Kaplan A."/>
            <person name="Kroger N."/>
            <person name="Kroth P.G."/>
            <person name="La Roche J."/>
            <person name="Lindquist E."/>
            <person name="Lommer M."/>
            <person name="Martin-Jezequel V."/>
            <person name="Lopez P.J."/>
            <person name="Lucas S."/>
            <person name="Mangogna M."/>
            <person name="McGinnis K."/>
            <person name="Medlin L.K."/>
            <person name="Montsant A."/>
            <person name="Oudot-Le Secq M.P."/>
            <person name="Napoli C."/>
            <person name="Obornik M."/>
            <person name="Parker M.S."/>
            <person name="Petit J.L."/>
            <person name="Porcel B.M."/>
            <person name="Poulsen N."/>
            <person name="Robison M."/>
            <person name="Rychlewski L."/>
            <person name="Rynearson T.A."/>
            <person name="Schmutz J."/>
            <person name="Shapiro H."/>
            <person name="Siaut M."/>
            <person name="Stanley M."/>
            <person name="Sussman M.R."/>
            <person name="Taylor A.R."/>
            <person name="Vardi A."/>
            <person name="von Dassow P."/>
            <person name="Vyverman W."/>
            <person name="Willis A."/>
            <person name="Wyrwicz L.S."/>
            <person name="Rokhsar D.S."/>
            <person name="Weissenbach J."/>
            <person name="Armbrust E.V."/>
            <person name="Green B.R."/>
            <person name="Van de Peer Y."/>
            <person name="Grigoriev I.V."/>
        </authorList>
    </citation>
    <scope>NUCLEOTIDE SEQUENCE [LARGE SCALE GENOMIC DNA]</scope>
    <source>
        <strain evidence="4 5">CCMP1335</strain>
    </source>
</reference>
<dbReference type="InParanoid" id="B8BV13"/>
<dbReference type="Gene3D" id="1.10.10.200">
    <property type="match status" value="1"/>
</dbReference>
<accession>B8BV13</accession>
<dbReference type="PANTHER" id="PTHR12532">
    <property type="entry name" value="TRANSLATIONAL ACTIVATOR OF CYTOCHROME C OXIDASE 1"/>
    <property type="match status" value="1"/>
</dbReference>
<keyword evidence="5" id="KW-1185">Reference proteome</keyword>
<feature type="domain" description="TACO1/YebC-like N-terminal" evidence="3">
    <location>
        <begin position="18"/>
        <end position="86"/>
    </location>
</feature>
<dbReference type="KEGG" id="tps:THAPSDRAFT_261470"/>
<dbReference type="InterPro" id="IPR026564">
    <property type="entry name" value="Transcrip_reg_TACO1-like_dom3"/>
</dbReference>
<dbReference type="InterPro" id="IPR048300">
    <property type="entry name" value="TACO1_YebC-like_2nd/3rd_dom"/>
</dbReference>
<dbReference type="SUPFAM" id="SSF75625">
    <property type="entry name" value="YebC-like"/>
    <property type="match status" value="1"/>
</dbReference>
<dbReference type="STRING" id="35128.B8BV13"/>
<name>B8BV13_THAPS</name>
<dbReference type="GeneID" id="7443075"/>
<dbReference type="HOGENOM" id="CLU_062974_3_0_1"/>
<evidence type="ECO:0000313" key="5">
    <source>
        <dbReference type="Proteomes" id="UP000001449"/>
    </source>
</evidence>
<proteinExistence type="inferred from homology"/>
<evidence type="ECO:0000256" key="1">
    <source>
        <dbReference type="ARBA" id="ARBA00008724"/>
    </source>
</evidence>
<evidence type="ECO:0000313" key="4">
    <source>
        <dbReference type="EMBL" id="EED95379.1"/>
    </source>
</evidence>
<protein>
    <recommendedName>
        <fullName evidence="6">YebC-like protein</fullName>
    </recommendedName>
</protein>
<reference evidence="4 5" key="1">
    <citation type="journal article" date="2004" name="Science">
        <title>The genome of the diatom Thalassiosira pseudonana: ecology, evolution, and metabolism.</title>
        <authorList>
            <person name="Armbrust E.V."/>
            <person name="Berges J.A."/>
            <person name="Bowler C."/>
            <person name="Green B.R."/>
            <person name="Martinez D."/>
            <person name="Putnam N.H."/>
            <person name="Zhou S."/>
            <person name="Allen A.E."/>
            <person name="Apt K.E."/>
            <person name="Bechner M."/>
            <person name="Brzezinski M.A."/>
            <person name="Chaal B.K."/>
            <person name="Chiovitti A."/>
            <person name="Davis A.K."/>
            <person name="Demarest M.S."/>
            <person name="Detter J.C."/>
            <person name="Glavina T."/>
            <person name="Goodstein D."/>
            <person name="Hadi M.Z."/>
            <person name="Hellsten U."/>
            <person name="Hildebrand M."/>
            <person name="Jenkins B.D."/>
            <person name="Jurka J."/>
            <person name="Kapitonov V.V."/>
            <person name="Kroger N."/>
            <person name="Lau W.W."/>
            <person name="Lane T.W."/>
            <person name="Larimer F.W."/>
            <person name="Lippmeier J.C."/>
            <person name="Lucas S."/>
            <person name="Medina M."/>
            <person name="Montsant A."/>
            <person name="Obornik M."/>
            <person name="Parker M.S."/>
            <person name="Palenik B."/>
            <person name="Pazour G.J."/>
            <person name="Richardson P.M."/>
            <person name="Rynearson T.A."/>
            <person name="Saito M.A."/>
            <person name="Schwartz D.C."/>
            <person name="Thamatrakoln K."/>
            <person name="Valentin K."/>
            <person name="Vardi A."/>
            <person name="Wilkerson F.P."/>
            <person name="Rokhsar D.S."/>
        </authorList>
    </citation>
    <scope>NUCLEOTIDE SEQUENCE [LARGE SCALE GENOMIC DNA]</scope>
    <source>
        <strain evidence="4 5">CCMP1335</strain>
    </source>
</reference>
<dbReference type="PANTHER" id="PTHR12532:SF0">
    <property type="entry name" value="TRANSLATIONAL ACTIVATOR OF CYTOCHROME C OXIDASE 1"/>
    <property type="match status" value="1"/>
</dbReference>